<dbReference type="SUPFAM" id="SSF55394">
    <property type="entry name" value="Bactericidal permeability-increasing protein, BPI"/>
    <property type="match status" value="2"/>
</dbReference>
<proteinExistence type="predicted"/>
<dbReference type="InterPro" id="IPR017943">
    <property type="entry name" value="Bactericidal_perm-incr_a/b_dom"/>
</dbReference>
<evidence type="ECO:0000256" key="1">
    <source>
        <dbReference type="SAM" id="SignalP"/>
    </source>
</evidence>
<dbReference type="InterPro" id="IPR051660">
    <property type="entry name" value="BPI_fold-BPI/LBP"/>
</dbReference>
<dbReference type="AlphaFoldDB" id="A0A7K7A9S8"/>
<dbReference type="Proteomes" id="UP000538817">
    <property type="component" value="Unassembled WGS sequence"/>
</dbReference>
<dbReference type="PANTHER" id="PTHR46019:SF4">
    <property type="entry name" value="BPI FOLD-CONTAINING FAMILY B MEMBER 4"/>
    <property type="match status" value="1"/>
</dbReference>
<feature type="signal peptide" evidence="1">
    <location>
        <begin position="1"/>
        <end position="21"/>
    </location>
</feature>
<feature type="non-terminal residue" evidence="3">
    <location>
        <position position="1"/>
    </location>
</feature>
<dbReference type="EMBL" id="VZSG01001182">
    <property type="protein sequence ID" value="NWX92821.1"/>
    <property type="molecule type" value="Genomic_DNA"/>
</dbReference>
<reference evidence="3 4" key="1">
    <citation type="submission" date="2019-09" db="EMBL/GenBank/DDBJ databases">
        <title>Bird 10,000 Genomes (B10K) Project - Family phase.</title>
        <authorList>
            <person name="Zhang G."/>
        </authorList>
    </citation>
    <scope>NUCLEOTIDE SEQUENCE [LARGE SCALE GENOMIC DNA]</scope>
    <source>
        <strain evidence="3">B10K-MSB-04</strain>
    </source>
</reference>
<dbReference type="Gene3D" id="3.15.10.10">
    <property type="entry name" value="Bactericidal permeability-increasing protein, domain 1"/>
    <property type="match status" value="1"/>
</dbReference>
<sequence>PKMSKFWAFFLLCGLLSPSQGHLGQIPVVSQVDKEMLENDGLVGGLLGGDGLVGGLLGGDGLVGGLLGGNGLGGGLLGGSGGGLLGKQGLLGAVQGLTGLKIVNITLPRITLRFLPGIGLELKLYTQLTIDGGSAAGGLLRAQVEANIVARARLAQDASGALKLVIEDCRTLLGDITIRLGPKLPVLDQALKSVLGGVLPKLLCPVVDTVLGVVNSLLGTVTSVLPLGALGNLQYTLGSLPIIGDKSIQLDLNVIGQVGQVGQLEQVGQVGSIVLPPVASGVSQLGLPPSVLSAVLGLLRGTGTLDTDISAGSVQVAASIPLSTSVLLSLMPELAAAVPPALPLVLQVRSAGVPVVSLRNGRATARLAASVTVLAARPGAPPQPLCTL</sequence>
<evidence type="ECO:0000313" key="4">
    <source>
        <dbReference type="Proteomes" id="UP000538817"/>
    </source>
</evidence>
<protein>
    <submittedName>
        <fullName evidence="3">BPIB4 protein</fullName>
    </submittedName>
</protein>
<organism evidence="3 4">
    <name type="scientific">Nothoprocta pentlandii</name>
    <dbReference type="NCBI Taxonomy" id="2585814"/>
    <lineage>
        <taxon>Eukaryota</taxon>
        <taxon>Metazoa</taxon>
        <taxon>Chordata</taxon>
        <taxon>Craniata</taxon>
        <taxon>Vertebrata</taxon>
        <taxon>Euteleostomi</taxon>
        <taxon>Archelosauria</taxon>
        <taxon>Archosauria</taxon>
        <taxon>Dinosauria</taxon>
        <taxon>Saurischia</taxon>
        <taxon>Theropoda</taxon>
        <taxon>Coelurosauria</taxon>
        <taxon>Aves</taxon>
        <taxon>Palaeognathae</taxon>
        <taxon>Tinamiformes</taxon>
        <taxon>Tinamidae</taxon>
        <taxon>Nothoprocta</taxon>
    </lineage>
</organism>
<comment type="caution">
    <text evidence="3">The sequence shown here is derived from an EMBL/GenBank/DDBJ whole genome shotgun (WGS) entry which is preliminary data.</text>
</comment>
<dbReference type="InterPro" id="IPR017942">
    <property type="entry name" value="Lipid-bd_serum_glycop_N"/>
</dbReference>
<keyword evidence="4" id="KW-1185">Reference proteome</keyword>
<name>A0A7K7A9S8_9AVES</name>
<evidence type="ECO:0000313" key="3">
    <source>
        <dbReference type="EMBL" id="NWX92821.1"/>
    </source>
</evidence>
<dbReference type="SMART" id="SM00328">
    <property type="entry name" value="BPI1"/>
    <property type="match status" value="1"/>
</dbReference>
<gene>
    <name evidence="3" type="primary">Bpifb4_1</name>
    <name evidence="3" type="ORF">NOTPEN_R00981</name>
</gene>
<dbReference type="PANTHER" id="PTHR46019">
    <property type="entry name" value="BPI FOLD-CONTAINING FAMILY B MEMBER 4-RELATED"/>
    <property type="match status" value="1"/>
</dbReference>
<dbReference type="GO" id="GO:0008289">
    <property type="term" value="F:lipid binding"/>
    <property type="evidence" value="ECO:0007669"/>
    <property type="project" value="InterPro"/>
</dbReference>
<feature type="chain" id="PRO_5029778754" evidence="1">
    <location>
        <begin position="22"/>
        <end position="388"/>
    </location>
</feature>
<dbReference type="Pfam" id="PF01273">
    <property type="entry name" value="LBP_BPI_CETP"/>
    <property type="match status" value="1"/>
</dbReference>
<feature type="domain" description="Lipid-binding serum glycoprotein N-terminal" evidence="2">
    <location>
        <begin position="45"/>
        <end position="263"/>
    </location>
</feature>
<feature type="non-terminal residue" evidence="3">
    <location>
        <position position="388"/>
    </location>
</feature>
<accession>A0A7K7A9S8</accession>
<evidence type="ECO:0000259" key="2">
    <source>
        <dbReference type="SMART" id="SM00328"/>
    </source>
</evidence>
<keyword evidence="1" id="KW-0732">Signal</keyword>